<gene>
    <name evidence="2" type="ORF">RND71_031761</name>
</gene>
<feature type="domain" description="Retrotransposon Copia-like N-terminal" evidence="1">
    <location>
        <begin position="29"/>
        <end position="74"/>
    </location>
</feature>
<dbReference type="InterPro" id="IPR029472">
    <property type="entry name" value="Copia-like_N"/>
</dbReference>
<dbReference type="PANTHER" id="PTHR37610">
    <property type="entry name" value="CCHC-TYPE DOMAIN-CONTAINING PROTEIN"/>
    <property type="match status" value="1"/>
</dbReference>
<dbReference type="Proteomes" id="UP001291623">
    <property type="component" value="Unassembled WGS sequence"/>
</dbReference>
<evidence type="ECO:0000313" key="3">
    <source>
        <dbReference type="Proteomes" id="UP001291623"/>
    </source>
</evidence>
<accession>A0AAE1RBX5</accession>
<dbReference type="AlphaFoldDB" id="A0AAE1RBX5"/>
<sequence length="190" mass="21427">MVVKSASIEGRSSHANVQVLDCNVPIYLHLSDSPVLALVPQLMIGAENYSEWNRSMKMCLLVKNKISFIDGSCKRESYKADPFRLYQWERCNAMVQPWIESSVAQELRRGIVYSSNAQKDLYSGMVRGIDSLKDGLYILNPSTHVVGFNSKCLSSSTQQHTNVLWHQRLGHAPFTENSCNKKSITNLICL</sequence>
<evidence type="ECO:0000259" key="1">
    <source>
        <dbReference type="Pfam" id="PF14244"/>
    </source>
</evidence>
<evidence type="ECO:0000313" key="2">
    <source>
        <dbReference type="EMBL" id="KAK4349006.1"/>
    </source>
</evidence>
<organism evidence="2 3">
    <name type="scientific">Anisodus tanguticus</name>
    <dbReference type="NCBI Taxonomy" id="243964"/>
    <lineage>
        <taxon>Eukaryota</taxon>
        <taxon>Viridiplantae</taxon>
        <taxon>Streptophyta</taxon>
        <taxon>Embryophyta</taxon>
        <taxon>Tracheophyta</taxon>
        <taxon>Spermatophyta</taxon>
        <taxon>Magnoliopsida</taxon>
        <taxon>eudicotyledons</taxon>
        <taxon>Gunneridae</taxon>
        <taxon>Pentapetalae</taxon>
        <taxon>asterids</taxon>
        <taxon>lamiids</taxon>
        <taxon>Solanales</taxon>
        <taxon>Solanaceae</taxon>
        <taxon>Solanoideae</taxon>
        <taxon>Hyoscyameae</taxon>
        <taxon>Anisodus</taxon>
    </lineage>
</organism>
<protein>
    <recommendedName>
        <fullName evidence="1">Retrotransposon Copia-like N-terminal domain-containing protein</fullName>
    </recommendedName>
</protein>
<name>A0AAE1RBX5_9SOLA</name>
<comment type="caution">
    <text evidence="2">The sequence shown here is derived from an EMBL/GenBank/DDBJ whole genome shotgun (WGS) entry which is preliminary data.</text>
</comment>
<dbReference type="EMBL" id="JAVYJV010000017">
    <property type="protein sequence ID" value="KAK4349006.1"/>
    <property type="molecule type" value="Genomic_DNA"/>
</dbReference>
<keyword evidence="3" id="KW-1185">Reference proteome</keyword>
<dbReference type="PANTHER" id="PTHR37610:SF86">
    <property type="entry name" value="RETROTRANSPOSON COPIA-LIKE N-TERMINAL DOMAIN-CONTAINING PROTEIN"/>
    <property type="match status" value="1"/>
</dbReference>
<proteinExistence type="predicted"/>
<dbReference type="Pfam" id="PF14244">
    <property type="entry name" value="Retrotran_gag_3"/>
    <property type="match status" value="1"/>
</dbReference>
<reference evidence="2" key="1">
    <citation type="submission" date="2023-12" db="EMBL/GenBank/DDBJ databases">
        <title>Genome assembly of Anisodus tanguticus.</title>
        <authorList>
            <person name="Wang Y.-J."/>
        </authorList>
    </citation>
    <scope>NUCLEOTIDE SEQUENCE</scope>
    <source>
        <strain evidence="2">KB-2021</strain>
        <tissue evidence="2">Leaf</tissue>
    </source>
</reference>